<organism evidence="2 3">
    <name type="scientific">Caldibacillus thermoamylovorans</name>
    <dbReference type="NCBI Taxonomy" id="35841"/>
    <lineage>
        <taxon>Bacteria</taxon>
        <taxon>Bacillati</taxon>
        <taxon>Bacillota</taxon>
        <taxon>Bacilli</taxon>
        <taxon>Bacillales</taxon>
        <taxon>Bacillaceae</taxon>
        <taxon>Caldibacillus</taxon>
    </lineage>
</organism>
<proteinExistence type="predicted"/>
<feature type="transmembrane region" description="Helical" evidence="1">
    <location>
        <begin position="91"/>
        <end position="109"/>
    </location>
</feature>
<evidence type="ECO:0000256" key="1">
    <source>
        <dbReference type="SAM" id="Phobius"/>
    </source>
</evidence>
<protein>
    <submittedName>
        <fullName evidence="2">Uncharacterized protein</fullName>
    </submittedName>
</protein>
<dbReference type="AlphaFoldDB" id="A0A0D0FQU8"/>
<feature type="transmembrane region" description="Helical" evidence="1">
    <location>
        <begin position="60"/>
        <end position="85"/>
    </location>
</feature>
<name>A0A0D0FQU8_9BACI</name>
<keyword evidence="1" id="KW-0472">Membrane</keyword>
<evidence type="ECO:0000313" key="2">
    <source>
        <dbReference type="EMBL" id="KIO73455.1"/>
    </source>
</evidence>
<dbReference type="Proteomes" id="UP000032076">
    <property type="component" value="Unassembled WGS sequence"/>
</dbReference>
<feature type="transmembrane region" description="Helical" evidence="1">
    <location>
        <begin position="26"/>
        <end position="48"/>
    </location>
</feature>
<reference evidence="2 3" key="1">
    <citation type="submission" date="2015-01" db="EMBL/GenBank/DDBJ databases">
        <title>Draft Genome Sequences of Four Bacillus thermoamylovorans Strains, Isolated From Food Products.</title>
        <authorList>
            <person name="Krawcyk A.O."/>
            <person name="Berendsen E.M."/>
            <person name="Eijlander R.T."/>
            <person name="de Jong A."/>
            <person name="Wells-Bennik M."/>
            <person name="Kuipers O.P."/>
        </authorList>
    </citation>
    <scope>NUCLEOTIDE SEQUENCE [LARGE SCALE GENOMIC DNA]</scope>
    <source>
        <strain evidence="2 3">B4167</strain>
    </source>
</reference>
<sequence length="114" mass="13388">MVITILLDTIGLQFSFWEYPIEFLPVIPSAFPFDVSLVPVAYMLLFQYNRTWKSFISAQIVMAFVYAFIGEPLCNWINLVCYIKWNYMYSFLYYILIGLGIRALILKWVSVSKS</sequence>
<dbReference type="EMBL" id="JXLU01000040">
    <property type="protein sequence ID" value="KIO73455.1"/>
    <property type="molecule type" value="Genomic_DNA"/>
</dbReference>
<evidence type="ECO:0000313" key="3">
    <source>
        <dbReference type="Proteomes" id="UP000032076"/>
    </source>
</evidence>
<keyword evidence="1" id="KW-1133">Transmembrane helix</keyword>
<dbReference type="NCBIfam" id="NF041644">
    <property type="entry name" value="CBO0543_fam"/>
    <property type="match status" value="1"/>
</dbReference>
<keyword evidence="1" id="KW-0812">Transmembrane</keyword>
<accession>A0A0D0FQU8</accession>
<dbReference type="InterPro" id="IPR048147">
    <property type="entry name" value="CBO0543-like"/>
</dbReference>
<gene>
    <name evidence="2" type="ORF">B4167_2094</name>
</gene>
<dbReference type="RefSeq" id="WP_227140404.1">
    <property type="nucleotide sequence ID" value="NZ_CP023704.1"/>
</dbReference>
<comment type="caution">
    <text evidence="2">The sequence shown here is derived from an EMBL/GenBank/DDBJ whole genome shotgun (WGS) entry which is preliminary data.</text>
</comment>